<feature type="region of interest" description="Disordered" evidence="2">
    <location>
        <begin position="245"/>
        <end position="267"/>
    </location>
</feature>
<dbReference type="AlphaFoldDB" id="A0AAU9V9F8"/>
<accession>A0AAU9V9F8</accession>
<reference evidence="3" key="1">
    <citation type="submission" date="2022-03" db="EMBL/GenBank/DDBJ databases">
        <authorList>
            <person name="Tunstrom K."/>
        </authorList>
    </citation>
    <scope>NUCLEOTIDE SEQUENCE</scope>
</reference>
<feature type="compositionally biased region" description="Basic residues" evidence="2">
    <location>
        <begin position="191"/>
        <end position="201"/>
    </location>
</feature>
<evidence type="ECO:0000256" key="1">
    <source>
        <dbReference type="SAM" id="Coils"/>
    </source>
</evidence>
<evidence type="ECO:0000256" key="2">
    <source>
        <dbReference type="SAM" id="MobiDB-lite"/>
    </source>
</evidence>
<dbReference type="EMBL" id="CAKOGL010000031">
    <property type="protein sequence ID" value="CAH2107878.1"/>
    <property type="molecule type" value="Genomic_DNA"/>
</dbReference>
<dbReference type="Proteomes" id="UP001153954">
    <property type="component" value="Unassembled WGS sequence"/>
</dbReference>
<feature type="compositionally biased region" description="Polar residues" evidence="2">
    <location>
        <begin position="245"/>
        <end position="254"/>
    </location>
</feature>
<name>A0AAU9V9F8_EUPED</name>
<keyword evidence="1" id="KW-0175">Coiled coil</keyword>
<comment type="caution">
    <text evidence="3">The sequence shown here is derived from an EMBL/GenBank/DDBJ whole genome shotgun (WGS) entry which is preliminary data.</text>
</comment>
<gene>
    <name evidence="3" type="ORF">EEDITHA_LOCUS21868</name>
</gene>
<feature type="region of interest" description="Disordered" evidence="2">
    <location>
        <begin position="1"/>
        <end position="29"/>
    </location>
</feature>
<evidence type="ECO:0000313" key="4">
    <source>
        <dbReference type="Proteomes" id="UP001153954"/>
    </source>
</evidence>
<evidence type="ECO:0000313" key="3">
    <source>
        <dbReference type="EMBL" id="CAH2107878.1"/>
    </source>
</evidence>
<organism evidence="3 4">
    <name type="scientific">Euphydryas editha</name>
    <name type="common">Edith's checkerspot</name>
    <dbReference type="NCBI Taxonomy" id="104508"/>
    <lineage>
        <taxon>Eukaryota</taxon>
        <taxon>Metazoa</taxon>
        <taxon>Ecdysozoa</taxon>
        <taxon>Arthropoda</taxon>
        <taxon>Hexapoda</taxon>
        <taxon>Insecta</taxon>
        <taxon>Pterygota</taxon>
        <taxon>Neoptera</taxon>
        <taxon>Endopterygota</taxon>
        <taxon>Lepidoptera</taxon>
        <taxon>Glossata</taxon>
        <taxon>Ditrysia</taxon>
        <taxon>Papilionoidea</taxon>
        <taxon>Nymphalidae</taxon>
        <taxon>Nymphalinae</taxon>
        <taxon>Euphydryas</taxon>
    </lineage>
</organism>
<sequence length="367" mass="39514">MESQAKTSLPRAGTGASGVGESRHASACCPTESGGGNLRFCVSPITGVDAVPEKGGDTTTLTTTLATNTDCRRTERTLPLRDSKGRFIKGGKAKTGSIGRETPIPDDSEVNMDETALSVQPTVVLTRIDDAGSLPALRRSSVSPVSGRFWAAESESDSHMSAASGGRTQGQKRPRKSDSSSGSSGEERTPRKTKTPNRGRGRPLTTGQYVGLAEAKRQLNEEKEREMRLQAEKELADMARAVQTRASSRQSDMSLSDGAVTTIDPPEDPLSRAAGYLDLLQEVTKKSKNLKGGYIKALNIIREGMKEVVQELANRNATEEVVQLRALVANLRKEKEEWKQRFSALEEKWKGCLPPKGMATGRSGSVP</sequence>
<keyword evidence="4" id="KW-1185">Reference proteome</keyword>
<protein>
    <submittedName>
        <fullName evidence="3">Uncharacterized protein</fullName>
    </submittedName>
</protein>
<feature type="coiled-coil region" evidence="1">
    <location>
        <begin position="314"/>
        <end position="348"/>
    </location>
</feature>
<feature type="region of interest" description="Disordered" evidence="2">
    <location>
        <begin position="153"/>
        <end position="226"/>
    </location>
</feature>
<feature type="region of interest" description="Disordered" evidence="2">
    <location>
        <begin position="86"/>
        <end position="109"/>
    </location>
</feature>
<proteinExistence type="predicted"/>
<feature type="compositionally biased region" description="Basic and acidic residues" evidence="2">
    <location>
        <begin position="214"/>
        <end position="226"/>
    </location>
</feature>